<dbReference type="SUPFAM" id="SSF51445">
    <property type="entry name" value="(Trans)glycosidases"/>
    <property type="match status" value="1"/>
</dbReference>
<name>A0A6P1MCM9_9BACT</name>
<proteinExistence type="inferred from homology"/>
<dbReference type="Pfam" id="PF00150">
    <property type="entry name" value="Cellulase"/>
    <property type="match status" value="1"/>
</dbReference>
<reference evidence="6 7" key="1">
    <citation type="submission" date="2020-01" db="EMBL/GenBank/DDBJ databases">
        <title>Ponticoccus aerotolerans gen. nov., sp. nov., an anaerobic bacterium and proposal of Ponticoccusceae fam. nov., Ponticoccusles ord. nov. and Ponticoccuse classis nov. in the phylum Kiritimatiellaeota.</title>
        <authorList>
            <person name="Zhou L.Y."/>
            <person name="Du Z.J."/>
        </authorList>
    </citation>
    <scope>NUCLEOTIDE SEQUENCE [LARGE SCALE GENOMIC DNA]</scope>
    <source>
        <strain evidence="6 7">S-5007</strain>
    </source>
</reference>
<feature type="chain" id="PRO_5026800132" evidence="4">
    <location>
        <begin position="22"/>
        <end position="386"/>
    </location>
</feature>
<evidence type="ECO:0000313" key="6">
    <source>
        <dbReference type="EMBL" id="QHI68845.1"/>
    </source>
</evidence>
<sequence length="386" mass="44346">MKKICLIPFLCCCGLSVGWSAGLTVSGGQLMRNGTPYRAMGVNYHNCFSQLLSNPKNRDYEKGFVILRKKYRVPFIRFMAGPFHDQGWKLYDQSPSDYFARLDLIVHEAEKRELGLIPSLFWSVVAVPDYMNEPLSALGDADSRSRGFIRRYATDIVTRYKDSPAVFGWEFGNEYMLFADLPKLDHLPPPKKGTKTPRTAADKLTRPMLLDLYEDFYRTVRSIDPERIIVTGDSIARSAAWHNSNQDCWGHDSRAQWLEQFASDTPDCFEVASFHLYEEADGSYFKGEKPPLGEVVAAAVQECRRNNRVVWCGELGMPGSDDYSREIFFRMMQAVEDNCISLSAIWNFIPSGRYQPDWDILPDHERVYMLEAVRKLNDRYAVGEWK</sequence>
<feature type="signal peptide" evidence="4">
    <location>
        <begin position="1"/>
        <end position="21"/>
    </location>
</feature>
<dbReference type="RefSeq" id="WP_160627557.1">
    <property type="nucleotide sequence ID" value="NZ_CP047593.1"/>
</dbReference>
<evidence type="ECO:0000256" key="1">
    <source>
        <dbReference type="ARBA" id="ARBA00022801"/>
    </source>
</evidence>
<dbReference type="AlphaFoldDB" id="A0A6P1MCM9"/>
<dbReference type="InterPro" id="IPR001547">
    <property type="entry name" value="Glyco_hydro_5"/>
</dbReference>
<evidence type="ECO:0000256" key="2">
    <source>
        <dbReference type="ARBA" id="ARBA00023295"/>
    </source>
</evidence>
<dbReference type="Gene3D" id="3.20.20.80">
    <property type="entry name" value="Glycosidases"/>
    <property type="match status" value="1"/>
</dbReference>
<evidence type="ECO:0000256" key="3">
    <source>
        <dbReference type="RuleBase" id="RU361153"/>
    </source>
</evidence>
<keyword evidence="7" id="KW-1185">Reference proteome</keyword>
<dbReference type="InterPro" id="IPR017853">
    <property type="entry name" value="GH"/>
</dbReference>
<comment type="similarity">
    <text evidence="3">Belongs to the glycosyl hydrolase 5 (cellulase A) family.</text>
</comment>
<dbReference type="EMBL" id="CP047593">
    <property type="protein sequence ID" value="QHI68845.1"/>
    <property type="molecule type" value="Genomic_DNA"/>
</dbReference>
<protein>
    <submittedName>
        <fullName evidence="6">Cellulase family glycosylhydrolase</fullName>
    </submittedName>
</protein>
<feature type="domain" description="Glycoside hydrolase family 5" evidence="5">
    <location>
        <begin position="143"/>
        <end position="342"/>
    </location>
</feature>
<accession>A0A6P1MCM9</accession>
<dbReference type="GO" id="GO:0004553">
    <property type="term" value="F:hydrolase activity, hydrolyzing O-glycosyl compounds"/>
    <property type="evidence" value="ECO:0007669"/>
    <property type="project" value="InterPro"/>
</dbReference>
<evidence type="ECO:0000313" key="7">
    <source>
        <dbReference type="Proteomes" id="UP000464954"/>
    </source>
</evidence>
<evidence type="ECO:0000256" key="4">
    <source>
        <dbReference type="SAM" id="SignalP"/>
    </source>
</evidence>
<dbReference type="Proteomes" id="UP000464954">
    <property type="component" value="Chromosome"/>
</dbReference>
<organism evidence="6 7">
    <name type="scientific">Tichowtungia aerotolerans</name>
    <dbReference type="NCBI Taxonomy" id="2697043"/>
    <lineage>
        <taxon>Bacteria</taxon>
        <taxon>Pseudomonadati</taxon>
        <taxon>Kiritimatiellota</taxon>
        <taxon>Tichowtungiia</taxon>
        <taxon>Tichowtungiales</taxon>
        <taxon>Tichowtungiaceae</taxon>
        <taxon>Tichowtungia</taxon>
    </lineage>
</organism>
<dbReference type="KEGG" id="taer:GT409_05065"/>
<evidence type="ECO:0000259" key="5">
    <source>
        <dbReference type="Pfam" id="PF00150"/>
    </source>
</evidence>
<keyword evidence="1 3" id="KW-0378">Hydrolase</keyword>
<keyword evidence="4" id="KW-0732">Signal</keyword>
<dbReference type="GO" id="GO:0000272">
    <property type="term" value="P:polysaccharide catabolic process"/>
    <property type="evidence" value="ECO:0007669"/>
    <property type="project" value="InterPro"/>
</dbReference>
<keyword evidence="2 3" id="KW-0326">Glycosidase</keyword>
<gene>
    <name evidence="6" type="ORF">GT409_05065</name>
</gene>